<dbReference type="GeneID" id="300577336"/>
<gene>
    <name evidence="2" type="ORF">CCMA1212_005632</name>
</gene>
<dbReference type="EMBL" id="PPTA01000007">
    <property type="protein sequence ID" value="TFB02073.1"/>
    <property type="molecule type" value="Genomic_DNA"/>
</dbReference>
<proteinExistence type="predicted"/>
<protein>
    <submittedName>
        <fullName evidence="2">Uncharacterized protein</fullName>
    </submittedName>
</protein>
<sequence>MHKSSCPGVASGRNHQAGHLEVLAEHAREAEAAHGPKRNQYNKRPSPSGLVAASHMNFWSLDLSVKGSRRELIPWC</sequence>
<evidence type="ECO:0000313" key="2">
    <source>
        <dbReference type="EMBL" id="TFB02073.1"/>
    </source>
</evidence>
<organism evidence="2 3">
    <name type="scientific">Trichoderma ghanense</name>
    <dbReference type="NCBI Taxonomy" id="65468"/>
    <lineage>
        <taxon>Eukaryota</taxon>
        <taxon>Fungi</taxon>
        <taxon>Dikarya</taxon>
        <taxon>Ascomycota</taxon>
        <taxon>Pezizomycotina</taxon>
        <taxon>Sordariomycetes</taxon>
        <taxon>Hypocreomycetidae</taxon>
        <taxon>Hypocreales</taxon>
        <taxon>Hypocreaceae</taxon>
        <taxon>Trichoderma</taxon>
    </lineage>
</organism>
<dbReference type="RefSeq" id="XP_073558274.1">
    <property type="nucleotide sequence ID" value="XM_073702886.1"/>
</dbReference>
<feature type="region of interest" description="Disordered" evidence="1">
    <location>
        <begin position="29"/>
        <end position="48"/>
    </location>
</feature>
<keyword evidence="3" id="KW-1185">Reference proteome</keyword>
<comment type="caution">
    <text evidence="2">The sequence shown here is derived from an EMBL/GenBank/DDBJ whole genome shotgun (WGS) entry which is preliminary data.</text>
</comment>
<feature type="region of interest" description="Disordered" evidence="1">
    <location>
        <begin position="1"/>
        <end position="21"/>
    </location>
</feature>
<evidence type="ECO:0000256" key="1">
    <source>
        <dbReference type="SAM" id="MobiDB-lite"/>
    </source>
</evidence>
<evidence type="ECO:0000313" key="3">
    <source>
        <dbReference type="Proteomes" id="UP001642720"/>
    </source>
</evidence>
<reference evidence="2 3" key="1">
    <citation type="submission" date="2018-01" db="EMBL/GenBank/DDBJ databases">
        <title>Genome characterization of the sugarcane-associated fungus Trichoderma ghanense CCMA-1212 and their application in lignocelulose bioconversion.</title>
        <authorList>
            <person name="Steindorff A.S."/>
            <person name="Mendes T.D."/>
            <person name="Vilela E.S.D."/>
            <person name="Rodrigues D.S."/>
            <person name="Formighieri E.F."/>
            <person name="Melo I.S."/>
            <person name="Favaro L.C.L."/>
        </authorList>
    </citation>
    <scope>NUCLEOTIDE SEQUENCE [LARGE SCALE GENOMIC DNA]</scope>
    <source>
        <strain evidence="2 3">CCMA-1212</strain>
    </source>
</reference>
<name>A0ABY2H1E5_9HYPO</name>
<accession>A0ABY2H1E5</accession>
<dbReference type="Proteomes" id="UP001642720">
    <property type="component" value="Unassembled WGS sequence"/>
</dbReference>